<dbReference type="Pfam" id="PF13715">
    <property type="entry name" value="CarbopepD_reg_2"/>
    <property type="match status" value="1"/>
</dbReference>
<feature type="signal peptide" evidence="1">
    <location>
        <begin position="1"/>
        <end position="20"/>
    </location>
</feature>
<keyword evidence="1" id="KW-0732">Signal</keyword>
<name>A0A1I4YM33_9FLAO</name>
<dbReference type="Proteomes" id="UP000198705">
    <property type="component" value="Unassembled WGS sequence"/>
</dbReference>
<keyword evidence="3" id="KW-1185">Reference proteome</keyword>
<dbReference type="SUPFAM" id="SSF49464">
    <property type="entry name" value="Carboxypeptidase regulatory domain-like"/>
    <property type="match status" value="1"/>
</dbReference>
<evidence type="ECO:0000313" key="3">
    <source>
        <dbReference type="Proteomes" id="UP000198705"/>
    </source>
</evidence>
<gene>
    <name evidence="2" type="ORF">SAMN04487989_101103</name>
</gene>
<dbReference type="RefSeq" id="WP_092205704.1">
    <property type="nucleotide sequence ID" value="NZ_FOVN01000001.1"/>
</dbReference>
<dbReference type="EMBL" id="FOVN01000001">
    <property type="protein sequence ID" value="SFN38853.1"/>
    <property type="molecule type" value="Genomic_DNA"/>
</dbReference>
<dbReference type="OrthoDB" id="1433475at2"/>
<sequence>MKPTKLILALCCLTVFSAKAQRTISAKIVDSTKQEPIPFATILIDDKTGVISNDKGEFNITINRKISNTDSLFISCLGYEQKQFAIQNFRDSIIPLRTKNIDLSEVFITNKDYTIDEILDKAKESLETNYDFGFAKRKLFYRESYYTNMLKTDVKIEESTIPEFNQAFVDSIIRSVPKNTDQHTEVLGEIYGKLKPSTPQKMDILKASRLYDKESEITFENYEKRFNEIIRKHVKRNSYFKIKSGWFGTKEEIDSSFFVDKKEEKETAEFIEKKKELEAKRKANFLNWRKGSIHNLENANFLNEDSDLNFIEKSRRYEFEMQDFAYFNNEFVYTISFKPKRSEDYEGTLYINTQDFAIVRVDYKNVKPLRKFGLLGISLNEYLKEGTIIFQKNTNNKYTLKYVDETNGQQVGIKRPLKIIEKNKHVKGRRKQNELAADLHFIVRNIEKKELIVFESTPISETEFNNFNEVPEVTPTYLPAYDPEFWKGYNIIEPNQAIKDFKIIEKTH</sequence>
<accession>A0A1I4YM33</accession>
<proteinExistence type="predicted"/>
<dbReference type="AlphaFoldDB" id="A0A1I4YM33"/>
<feature type="chain" id="PRO_5011716646" evidence="1">
    <location>
        <begin position="21"/>
        <end position="508"/>
    </location>
</feature>
<organism evidence="2 3">
    <name type="scientific">Bizionia echini</name>
    <dbReference type="NCBI Taxonomy" id="649333"/>
    <lineage>
        <taxon>Bacteria</taxon>
        <taxon>Pseudomonadati</taxon>
        <taxon>Bacteroidota</taxon>
        <taxon>Flavobacteriia</taxon>
        <taxon>Flavobacteriales</taxon>
        <taxon>Flavobacteriaceae</taxon>
        <taxon>Bizionia</taxon>
    </lineage>
</organism>
<protein>
    <submittedName>
        <fullName evidence="2">CarboxypepD_reg-like domain-containing protein</fullName>
    </submittedName>
</protein>
<dbReference type="STRING" id="649333.SAMN04487989_101103"/>
<dbReference type="InterPro" id="IPR008969">
    <property type="entry name" value="CarboxyPept-like_regulatory"/>
</dbReference>
<evidence type="ECO:0000256" key="1">
    <source>
        <dbReference type="SAM" id="SignalP"/>
    </source>
</evidence>
<reference evidence="3" key="1">
    <citation type="submission" date="2016-10" db="EMBL/GenBank/DDBJ databases">
        <authorList>
            <person name="Varghese N."/>
            <person name="Submissions S."/>
        </authorList>
    </citation>
    <scope>NUCLEOTIDE SEQUENCE [LARGE SCALE GENOMIC DNA]</scope>
    <source>
        <strain evidence="3">DSM 23925</strain>
    </source>
</reference>
<evidence type="ECO:0000313" key="2">
    <source>
        <dbReference type="EMBL" id="SFN38853.1"/>
    </source>
</evidence>